<feature type="region of interest" description="Disordered" evidence="1">
    <location>
        <begin position="495"/>
        <end position="526"/>
    </location>
</feature>
<dbReference type="Proteomes" id="UP000078200">
    <property type="component" value="Unassembled WGS sequence"/>
</dbReference>
<feature type="compositionally biased region" description="Polar residues" evidence="1">
    <location>
        <begin position="514"/>
        <end position="526"/>
    </location>
</feature>
<evidence type="ECO:0000313" key="3">
    <source>
        <dbReference type="Proteomes" id="UP000078200"/>
    </source>
</evidence>
<dbReference type="AlphaFoldDB" id="A0A1A9VN22"/>
<proteinExistence type="predicted"/>
<evidence type="ECO:0000313" key="2">
    <source>
        <dbReference type="EnsemblMetazoa" id="GAUT042195-PA"/>
    </source>
</evidence>
<feature type="compositionally biased region" description="Basic and acidic residues" evidence="1">
    <location>
        <begin position="334"/>
        <end position="343"/>
    </location>
</feature>
<feature type="region of interest" description="Disordered" evidence="1">
    <location>
        <begin position="416"/>
        <end position="476"/>
    </location>
</feature>
<accession>A0A1A9VN22</accession>
<dbReference type="VEuPathDB" id="VectorBase:GAUT042195"/>
<dbReference type="EnsemblMetazoa" id="GAUT042195-RA">
    <property type="protein sequence ID" value="GAUT042195-PA"/>
    <property type="gene ID" value="GAUT042195"/>
</dbReference>
<feature type="region of interest" description="Disordered" evidence="1">
    <location>
        <begin position="334"/>
        <end position="396"/>
    </location>
</feature>
<feature type="compositionally biased region" description="Polar residues" evidence="1">
    <location>
        <begin position="344"/>
        <end position="363"/>
    </location>
</feature>
<organism evidence="2 3">
    <name type="scientific">Glossina austeni</name>
    <name type="common">Savannah tsetse fly</name>
    <dbReference type="NCBI Taxonomy" id="7395"/>
    <lineage>
        <taxon>Eukaryota</taxon>
        <taxon>Metazoa</taxon>
        <taxon>Ecdysozoa</taxon>
        <taxon>Arthropoda</taxon>
        <taxon>Hexapoda</taxon>
        <taxon>Insecta</taxon>
        <taxon>Pterygota</taxon>
        <taxon>Neoptera</taxon>
        <taxon>Endopterygota</taxon>
        <taxon>Diptera</taxon>
        <taxon>Brachycera</taxon>
        <taxon>Muscomorpha</taxon>
        <taxon>Hippoboscoidea</taxon>
        <taxon>Glossinidae</taxon>
        <taxon>Glossina</taxon>
    </lineage>
</organism>
<feature type="compositionally biased region" description="Polar residues" evidence="1">
    <location>
        <begin position="380"/>
        <end position="396"/>
    </location>
</feature>
<name>A0A1A9VN22_GLOAU</name>
<evidence type="ECO:0000256" key="1">
    <source>
        <dbReference type="SAM" id="MobiDB-lite"/>
    </source>
</evidence>
<reference evidence="2" key="1">
    <citation type="submission" date="2020-05" db="UniProtKB">
        <authorList>
            <consortium name="EnsemblMetazoa"/>
        </authorList>
    </citation>
    <scope>IDENTIFICATION</scope>
    <source>
        <strain evidence="2">TTRI</strain>
    </source>
</reference>
<feature type="compositionally biased region" description="Polar residues" evidence="1">
    <location>
        <begin position="445"/>
        <end position="476"/>
    </location>
</feature>
<protein>
    <submittedName>
        <fullName evidence="2">Uncharacterized protein</fullName>
    </submittedName>
</protein>
<feature type="compositionally biased region" description="Basic residues" evidence="1">
    <location>
        <begin position="425"/>
        <end position="442"/>
    </location>
</feature>
<keyword evidence="3" id="KW-1185">Reference proteome</keyword>
<sequence>MYTNNLHGNLIKNLNKLEAIADGLNTSKLVRMQSFIEPRNENLNAQFEKSTPKVITYMIGCLQCQVYNVDNYYFIILQSIDELLKSMQLTSTKKLADLQAGVISCLWYPINYAGDFNTQVLALKLIWKLLKICDIEKQKEELEAIQCTTVNLVQKQLNEMVQKGNMDTFESMAREFLNLHNLNLDNEAKVYSLICQSLRFDKYIEFYRPLNSDKFWVDFNCNPHTLSFKGRYRSSVNQNYELIQVIIKIKAITMRQNALIVCYEEKIEFSKTSAELEILNRLSKVSLVLSDAETDRLINNKYFCEHFKINTIDHKNTRFSDSDSLHENTDQLLKEPTFSEKNDGNNVSFNENSKDNNALTSQKEVPELVENDGKQEKDNNATNTAHIESPNTSNSMLALESKDSPIKELSNKRKFFKASMSQKTVPKRQNKNKTSSKPKKIKTPANISKSTETINLTDENQIELQSPPSSRSLDSQTANDNFIVNISNYLKKGQEREFASPTLPKDQQRANVLKRTNSSDLNRSKYSTKMPTDVYSIFDEI</sequence>